<keyword evidence="2" id="KW-1185">Reference proteome</keyword>
<organism evidence="1 2">
    <name type="scientific">Camellia lanceoleosa</name>
    <dbReference type="NCBI Taxonomy" id="1840588"/>
    <lineage>
        <taxon>Eukaryota</taxon>
        <taxon>Viridiplantae</taxon>
        <taxon>Streptophyta</taxon>
        <taxon>Embryophyta</taxon>
        <taxon>Tracheophyta</taxon>
        <taxon>Spermatophyta</taxon>
        <taxon>Magnoliopsida</taxon>
        <taxon>eudicotyledons</taxon>
        <taxon>Gunneridae</taxon>
        <taxon>Pentapetalae</taxon>
        <taxon>asterids</taxon>
        <taxon>Ericales</taxon>
        <taxon>Theaceae</taxon>
        <taxon>Camellia</taxon>
    </lineage>
</organism>
<sequence length="153" mass="17337">MVDNTINVHWKRAAEIVLSMCSHYYDICGNIKALDDDDDDDERHKIDQIIQGMANSRLRCIAFAHKQLLESEIEDEGAQRNIMDNCLTLLALVGITDSNRPCVKIHVKEFHRNGVSIKMITEDDVFTAKAVATECGILVHTQESGRRNRISQL</sequence>
<proteinExistence type="predicted"/>
<evidence type="ECO:0000313" key="2">
    <source>
        <dbReference type="Proteomes" id="UP001060215"/>
    </source>
</evidence>
<comment type="caution">
    <text evidence="1">The sequence shown here is derived from an EMBL/GenBank/DDBJ whole genome shotgun (WGS) entry which is preliminary data.</text>
</comment>
<gene>
    <name evidence="1" type="ORF">LOK49_LG06G02946</name>
</gene>
<dbReference type="EMBL" id="CM045762">
    <property type="protein sequence ID" value="KAI8012364.1"/>
    <property type="molecule type" value="Genomic_DNA"/>
</dbReference>
<reference evidence="1 2" key="1">
    <citation type="journal article" date="2022" name="Plant J.">
        <title>Chromosome-level genome of Camellia lanceoleosa provides a valuable resource for understanding genome evolution and self-incompatibility.</title>
        <authorList>
            <person name="Gong W."/>
            <person name="Xiao S."/>
            <person name="Wang L."/>
            <person name="Liao Z."/>
            <person name="Chang Y."/>
            <person name="Mo W."/>
            <person name="Hu G."/>
            <person name="Li W."/>
            <person name="Zhao G."/>
            <person name="Zhu H."/>
            <person name="Hu X."/>
            <person name="Ji K."/>
            <person name="Xiang X."/>
            <person name="Song Q."/>
            <person name="Yuan D."/>
            <person name="Jin S."/>
            <person name="Zhang L."/>
        </authorList>
    </citation>
    <scope>NUCLEOTIDE SEQUENCE [LARGE SCALE GENOMIC DNA]</scope>
    <source>
        <strain evidence="1">SQ_2022a</strain>
    </source>
</reference>
<name>A0ACC0HHA2_9ERIC</name>
<accession>A0ACC0HHA2</accession>
<dbReference type="Proteomes" id="UP001060215">
    <property type="component" value="Chromosome 5"/>
</dbReference>
<evidence type="ECO:0000313" key="1">
    <source>
        <dbReference type="EMBL" id="KAI8012364.1"/>
    </source>
</evidence>
<protein>
    <submittedName>
        <fullName evidence="1">Calcium-transporting ATPase 12, plasma membrane-type</fullName>
    </submittedName>
</protein>